<keyword evidence="6" id="KW-0067">ATP-binding</keyword>
<dbReference type="Proteomes" id="UP000095283">
    <property type="component" value="Unplaced"/>
</dbReference>
<proteinExistence type="inferred from homology"/>
<evidence type="ECO:0000256" key="5">
    <source>
        <dbReference type="ARBA" id="ARBA00022777"/>
    </source>
</evidence>
<sequence>MGNTVISSGTPQAGKDDKSLVRVRSIGRFHRHTVIPAPFRSSGSTRSSPPTFWYPLLSNLFIMFYFDEDSTEKGYGAPVSSDDDRNLSLFRNGSNYSHTSDEYQSRHHYGGRDTDRFFGAFEEDESEAEEQPAELVPLGIRGGRSPRGNKHHQHTGFHGIFFLMQKVKKLLSINFNCRWMEGQPCEDCQQELFSRIQRGQYDFPSEEWDMISHEAKDLVTHLLKKNVRERFTADEVLDHPWIKQSAPRTILQTPSNLFRNDSARDVQQMSEHFNVMNRLVAARLSSRLENLEIAEDDEESLKVIGGQASEASPTNPPPWTEYEHQLQTVPNVPLFMVPPVAFFDHYSGTMVYPPNSMPPSPAPAAKNVVNRSSNSFVPSLSFCSSFGSPSHRARNSVGGMRRFIGSTSRGSKSAVVKPELETCQTAMAIQDSKTDLHQQTRETEYQLVVSCLLCPSSRQCCMVPSPDACTNRRAGL</sequence>
<organism evidence="7 8">
    <name type="scientific">Heterorhabditis bacteriophora</name>
    <name type="common">Entomopathogenic nematode worm</name>
    <dbReference type="NCBI Taxonomy" id="37862"/>
    <lineage>
        <taxon>Eukaryota</taxon>
        <taxon>Metazoa</taxon>
        <taxon>Ecdysozoa</taxon>
        <taxon>Nematoda</taxon>
        <taxon>Chromadorea</taxon>
        <taxon>Rhabditida</taxon>
        <taxon>Rhabditina</taxon>
        <taxon>Rhabditomorpha</taxon>
        <taxon>Strongyloidea</taxon>
        <taxon>Heterorhabditidae</taxon>
        <taxon>Heterorhabditis</taxon>
    </lineage>
</organism>
<evidence type="ECO:0000313" key="7">
    <source>
        <dbReference type="Proteomes" id="UP000095283"/>
    </source>
</evidence>
<dbReference type="SUPFAM" id="SSF56112">
    <property type="entry name" value="Protein kinase-like (PK-like)"/>
    <property type="match status" value="1"/>
</dbReference>
<evidence type="ECO:0000256" key="6">
    <source>
        <dbReference type="ARBA" id="ARBA00022840"/>
    </source>
</evidence>
<dbReference type="GO" id="GO:0004674">
    <property type="term" value="F:protein serine/threonine kinase activity"/>
    <property type="evidence" value="ECO:0007669"/>
    <property type="project" value="UniProtKB-KW"/>
</dbReference>
<evidence type="ECO:0000256" key="3">
    <source>
        <dbReference type="ARBA" id="ARBA00022679"/>
    </source>
</evidence>
<dbReference type="Gene3D" id="1.10.510.10">
    <property type="entry name" value="Transferase(Phosphotransferase) domain 1"/>
    <property type="match status" value="1"/>
</dbReference>
<evidence type="ECO:0000256" key="4">
    <source>
        <dbReference type="ARBA" id="ARBA00022741"/>
    </source>
</evidence>
<dbReference type="InterPro" id="IPR050205">
    <property type="entry name" value="CDPK_Ser/Thr_kinases"/>
</dbReference>
<keyword evidence="7" id="KW-1185">Reference proteome</keyword>
<evidence type="ECO:0000313" key="8">
    <source>
        <dbReference type="WBParaSite" id="Hba_15525"/>
    </source>
</evidence>
<accession>A0A1I7XDV5</accession>
<name>A0A1I7XDV5_HETBA</name>
<evidence type="ECO:0000256" key="2">
    <source>
        <dbReference type="ARBA" id="ARBA00022527"/>
    </source>
</evidence>
<dbReference type="PANTHER" id="PTHR24349">
    <property type="entry name" value="SERINE/THREONINE-PROTEIN KINASE"/>
    <property type="match status" value="1"/>
</dbReference>
<protein>
    <submittedName>
        <fullName evidence="8">Protein kinase domain-containing protein</fullName>
    </submittedName>
</protein>
<evidence type="ECO:0000256" key="1">
    <source>
        <dbReference type="ARBA" id="ARBA00006692"/>
    </source>
</evidence>
<dbReference type="AlphaFoldDB" id="A0A1I7XDV5"/>
<dbReference type="GO" id="GO:0005524">
    <property type="term" value="F:ATP binding"/>
    <property type="evidence" value="ECO:0007669"/>
    <property type="project" value="UniProtKB-KW"/>
</dbReference>
<keyword evidence="4" id="KW-0547">Nucleotide-binding</keyword>
<dbReference type="WBParaSite" id="Hba_15525">
    <property type="protein sequence ID" value="Hba_15525"/>
    <property type="gene ID" value="Hba_15525"/>
</dbReference>
<dbReference type="InterPro" id="IPR011009">
    <property type="entry name" value="Kinase-like_dom_sf"/>
</dbReference>
<keyword evidence="2" id="KW-0723">Serine/threonine-protein kinase</keyword>
<keyword evidence="3" id="KW-0808">Transferase</keyword>
<comment type="similarity">
    <text evidence="1">Belongs to the protein kinase superfamily. CAMK Ser/Thr protein kinase family.</text>
</comment>
<reference evidence="8" key="1">
    <citation type="submission" date="2016-11" db="UniProtKB">
        <authorList>
            <consortium name="WormBaseParasite"/>
        </authorList>
    </citation>
    <scope>IDENTIFICATION</scope>
</reference>
<keyword evidence="5" id="KW-0418">Kinase</keyword>